<dbReference type="Proteomes" id="UP000177583">
    <property type="component" value="Unassembled WGS sequence"/>
</dbReference>
<accession>A0A1F6GZE0</accession>
<protein>
    <submittedName>
        <fullName evidence="1">Uncharacterized protein</fullName>
    </submittedName>
</protein>
<gene>
    <name evidence="1" type="ORF">A2557_01755</name>
</gene>
<name>A0A1F6GZE0_9PROT</name>
<dbReference type="EMBL" id="MFNF01000016">
    <property type="protein sequence ID" value="OGH03459.1"/>
    <property type="molecule type" value="Genomic_DNA"/>
</dbReference>
<reference evidence="1 2" key="1">
    <citation type="journal article" date="2016" name="Nat. Commun.">
        <title>Thousands of microbial genomes shed light on interconnected biogeochemical processes in an aquifer system.</title>
        <authorList>
            <person name="Anantharaman K."/>
            <person name="Brown C.T."/>
            <person name="Hug L.A."/>
            <person name="Sharon I."/>
            <person name="Castelle C.J."/>
            <person name="Probst A.J."/>
            <person name="Thomas B.C."/>
            <person name="Singh A."/>
            <person name="Wilkins M.J."/>
            <person name="Karaoz U."/>
            <person name="Brodie E.L."/>
            <person name="Williams K.H."/>
            <person name="Hubbard S.S."/>
            <person name="Banfield J.F."/>
        </authorList>
    </citation>
    <scope>NUCLEOTIDE SEQUENCE [LARGE SCALE GENOMIC DNA]</scope>
</reference>
<sequence>MGSSSEYAHKEALAKSYHSYKKQIEALGETSEDLKLKLIEQAIEVIGYNTSDTLDKKHGVQAPSHAMLDRILQAVNPGASR</sequence>
<comment type="caution">
    <text evidence="1">The sequence shown here is derived from an EMBL/GenBank/DDBJ whole genome shotgun (WGS) entry which is preliminary data.</text>
</comment>
<evidence type="ECO:0000313" key="2">
    <source>
        <dbReference type="Proteomes" id="UP000177583"/>
    </source>
</evidence>
<organism evidence="1 2">
    <name type="scientific">Candidatus Lambdaproteobacteria bacterium RIFOXYD2_FULL_56_26</name>
    <dbReference type="NCBI Taxonomy" id="1817773"/>
    <lineage>
        <taxon>Bacteria</taxon>
        <taxon>Pseudomonadati</taxon>
        <taxon>Pseudomonadota</taxon>
        <taxon>Candidatus Lambdaproteobacteria</taxon>
    </lineage>
</organism>
<proteinExistence type="predicted"/>
<dbReference type="AlphaFoldDB" id="A0A1F6GZE0"/>
<evidence type="ECO:0000313" key="1">
    <source>
        <dbReference type="EMBL" id="OGH03459.1"/>
    </source>
</evidence>